<dbReference type="Pfam" id="PF12833">
    <property type="entry name" value="HTH_18"/>
    <property type="match status" value="1"/>
</dbReference>
<dbReference type="RefSeq" id="WP_204659538.1">
    <property type="nucleotide sequence ID" value="NZ_JBBMFA010000103.1"/>
</dbReference>
<dbReference type="Proteomes" id="UP001477672">
    <property type="component" value="Unassembled WGS sequence"/>
</dbReference>
<comment type="caution">
    <text evidence="5">The sequence shown here is derived from an EMBL/GenBank/DDBJ whole genome shotgun (WGS) entry which is preliminary data.</text>
</comment>
<gene>
    <name evidence="5" type="ORF">WMO24_12340</name>
</gene>
<dbReference type="SMART" id="SM00342">
    <property type="entry name" value="HTH_ARAC"/>
    <property type="match status" value="1"/>
</dbReference>
<protein>
    <submittedName>
        <fullName evidence="5">AraC family transcriptional regulator</fullName>
    </submittedName>
</protein>
<dbReference type="PROSITE" id="PS00041">
    <property type="entry name" value="HTH_ARAC_FAMILY_1"/>
    <property type="match status" value="1"/>
</dbReference>
<evidence type="ECO:0000313" key="6">
    <source>
        <dbReference type="Proteomes" id="UP001477672"/>
    </source>
</evidence>
<name>A0ABV1GH82_9FIRM</name>
<dbReference type="PROSITE" id="PS01124">
    <property type="entry name" value="HTH_ARAC_FAMILY_2"/>
    <property type="match status" value="1"/>
</dbReference>
<evidence type="ECO:0000313" key="5">
    <source>
        <dbReference type="EMBL" id="MEQ2521212.1"/>
    </source>
</evidence>
<keyword evidence="3" id="KW-0804">Transcription</keyword>
<dbReference type="EMBL" id="JBBMFA010000103">
    <property type="protein sequence ID" value="MEQ2521212.1"/>
    <property type="molecule type" value="Genomic_DNA"/>
</dbReference>
<dbReference type="SUPFAM" id="SSF46689">
    <property type="entry name" value="Homeodomain-like"/>
    <property type="match status" value="2"/>
</dbReference>
<dbReference type="InterPro" id="IPR009057">
    <property type="entry name" value="Homeodomain-like_sf"/>
</dbReference>
<accession>A0ABV1GH82</accession>
<dbReference type="InterPro" id="IPR018060">
    <property type="entry name" value="HTH_AraC"/>
</dbReference>
<proteinExistence type="predicted"/>
<evidence type="ECO:0000259" key="4">
    <source>
        <dbReference type="PROSITE" id="PS01124"/>
    </source>
</evidence>
<dbReference type="PANTHER" id="PTHR43280">
    <property type="entry name" value="ARAC-FAMILY TRANSCRIPTIONAL REGULATOR"/>
    <property type="match status" value="1"/>
</dbReference>
<dbReference type="InterPro" id="IPR018062">
    <property type="entry name" value="HTH_AraC-typ_CS"/>
</dbReference>
<reference evidence="5 6" key="1">
    <citation type="submission" date="2024-03" db="EMBL/GenBank/DDBJ databases">
        <title>Human intestinal bacterial collection.</title>
        <authorList>
            <person name="Pauvert C."/>
            <person name="Hitch T.C.A."/>
            <person name="Clavel T."/>
        </authorList>
    </citation>
    <scope>NUCLEOTIDE SEQUENCE [LARGE SCALE GENOMIC DNA]</scope>
    <source>
        <strain evidence="5 6">CLA-JM-H11</strain>
    </source>
</reference>
<dbReference type="Gene3D" id="1.10.10.60">
    <property type="entry name" value="Homeodomain-like"/>
    <property type="match status" value="1"/>
</dbReference>
<keyword evidence="6" id="KW-1185">Reference proteome</keyword>
<dbReference type="PRINTS" id="PR00032">
    <property type="entry name" value="HTHARAC"/>
</dbReference>
<keyword evidence="2" id="KW-0238">DNA-binding</keyword>
<organism evidence="5 6">
    <name type="scientific">Ruthenibacterium intestinale</name>
    <dbReference type="NCBI Taxonomy" id="3133163"/>
    <lineage>
        <taxon>Bacteria</taxon>
        <taxon>Bacillati</taxon>
        <taxon>Bacillota</taxon>
        <taxon>Clostridia</taxon>
        <taxon>Eubacteriales</taxon>
        <taxon>Oscillospiraceae</taxon>
        <taxon>Ruthenibacterium</taxon>
    </lineage>
</organism>
<dbReference type="InterPro" id="IPR020449">
    <property type="entry name" value="Tscrpt_reg_AraC-type_HTH"/>
</dbReference>
<keyword evidence="1" id="KW-0805">Transcription regulation</keyword>
<dbReference type="PANTHER" id="PTHR43280:SF2">
    <property type="entry name" value="HTH-TYPE TRANSCRIPTIONAL REGULATOR EXSA"/>
    <property type="match status" value="1"/>
</dbReference>
<sequence length="306" mass="35152">MLIEWLKNEILTKATWHNDIPGICICQFEWIGPVNEAVNPFPTEQTSQLIEMFFCVEGEIIAQRGDTDQCRVTKGSVLILGGTAEQTSFSIGENMRGVLVSIDTHQIEDNPFLFCDILGLDLKLFKSKMDEWPGGMVLVSNGWTQSLFEQLAFLPADEGRKYCLLKSLELLYVLNTRDYGVEYNSLIKEGGRMCQSVLDAQKYMEEHLSEKITITQLSRTLSVSPTYLKAEFRRMYGTSIHRRLIELRMRRAEDLIRSTDYPIYQIAQEVGYEGVSQFSAVFKRQYGVTPGRFKKMSKTIMRCPFR</sequence>
<evidence type="ECO:0000256" key="1">
    <source>
        <dbReference type="ARBA" id="ARBA00023015"/>
    </source>
</evidence>
<evidence type="ECO:0000256" key="2">
    <source>
        <dbReference type="ARBA" id="ARBA00023125"/>
    </source>
</evidence>
<evidence type="ECO:0000256" key="3">
    <source>
        <dbReference type="ARBA" id="ARBA00023163"/>
    </source>
</evidence>
<feature type="domain" description="HTH araC/xylS-type" evidence="4">
    <location>
        <begin position="198"/>
        <end position="296"/>
    </location>
</feature>